<evidence type="ECO:0000313" key="13">
    <source>
        <dbReference type="EMBL" id="KAF1801815.1"/>
    </source>
</evidence>
<dbReference type="Pfam" id="PF00752">
    <property type="entry name" value="XPG_N"/>
    <property type="match status" value="1"/>
</dbReference>
<feature type="domain" description="XPG N-terminal" evidence="12">
    <location>
        <begin position="1"/>
        <end position="99"/>
    </location>
</feature>
<dbReference type="SMART" id="SM00484">
    <property type="entry name" value="XPGI"/>
    <property type="match status" value="1"/>
</dbReference>
<dbReference type="Pfam" id="PF00867">
    <property type="entry name" value="XPG_I"/>
    <property type="match status" value="1"/>
</dbReference>
<comment type="similarity">
    <text evidence="9">Belongs to the XPG/RAD2 endonuclease family. EXO1 subfamily.</text>
</comment>
<dbReference type="Gene3D" id="1.10.150.20">
    <property type="entry name" value="5' to 3' exonuclease, C-terminal subdomain"/>
    <property type="match status" value="1"/>
</dbReference>
<dbReference type="GO" id="GO:0017108">
    <property type="term" value="F:5'-flap endonuclease activity"/>
    <property type="evidence" value="ECO:0007669"/>
    <property type="project" value="TreeGrafter"/>
</dbReference>
<feature type="compositionally biased region" description="Low complexity" evidence="10">
    <location>
        <begin position="464"/>
        <end position="476"/>
    </location>
</feature>
<dbReference type="CDD" id="cd09857">
    <property type="entry name" value="PIN_EXO1"/>
    <property type="match status" value="1"/>
</dbReference>
<evidence type="ECO:0000256" key="4">
    <source>
        <dbReference type="ARBA" id="ARBA00022763"/>
    </source>
</evidence>
<comment type="caution">
    <text evidence="13">The sequence shown here is derived from an EMBL/GenBank/DDBJ whole genome shotgun (WGS) entry which is preliminary data.</text>
</comment>
<comment type="subcellular location">
    <subcellularLocation>
        <location evidence="1 9">Nucleus</location>
    </subcellularLocation>
</comment>
<evidence type="ECO:0000256" key="5">
    <source>
        <dbReference type="ARBA" id="ARBA00022801"/>
    </source>
</evidence>
<keyword evidence="5 9" id="KW-0378">Hydrolase</keyword>
<feature type="compositionally biased region" description="Low complexity" evidence="10">
    <location>
        <begin position="364"/>
        <end position="380"/>
    </location>
</feature>
<comment type="function">
    <text evidence="9">5'-&gt;3' double-stranded DNA exonuclease which may also possess a cryptic 3'-&gt;5' double-stranded DNA exonuclease activity. Functions in DNA mismatch repair.</text>
</comment>
<dbReference type="InterPro" id="IPR006086">
    <property type="entry name" value="XPG-I_dom"/>
</dbReference>
<evidence type="ECO:0000259" key="12">
    <source>
        <dbReference type="SMART" id="SM00485"/>
    </source>
</evidence>
<proteinExistence type="inferred from homology"/>
<evidence type="ECO:0000256" key="8">
    <source>
        <dbReference type="ARBA" id="ARBA00023242"/>
    </source>
</evidence>
<keyword evidence="7 9" id="KW-0234">DNA repair</keyword>
<keyword evidence="8 9" id="KW-0539">Nucleus</keyword>
<dbReference type="FunFam" id="3.40.50.1010:FF:000002">
    <property type="entry name" value="Exonuclease 1, putative"/>
    <property type="match status" value="1"/>
</dbReference>
<feature type="compositionally biased region" description="Low complexity" evidence="10">
    <location>
        <begin position="617"/>
        <end position="635"/>
    </location>
</feature>
<dbReference type="SUPFAM" id="SSF88723">
    <property type="entry name" value="PIN domain-like"/>
    <property type="match status" value="1"/>
</dbReference>
<feature type="domain" description="XPG-I" evidence="11">
    <location>
        <begin position="136"/>
        <end position="203"/>
    </location>
</feature>
<sequence>MGIQGLLQSLRPIQRTINISEYRGKTVAVDGHCILHRGGFGAATKLALNQPTDSYVNYFMQFMGLLEYHGVTPIVVFDGLPLPLKQITNDERRRNRQTALKQGLHLYEQGKIAAAEKFFQQSVSISNEMIIAVIRKLMEKKIQCIVAPNEADAQLTHLANTGKVDAVVTEDSDLLAFGCTKVIYKIDRYGDGIEICMDKVINDYRSTLYEYDAETIRHICILSGCDYLPSVKGVGLKTILKRYEINRNTDQALYHLQHQFKKDFPADYIEKFYFANLGFLHQWVYDMDEKNYVRLNPLPSECTEDDVRLLGRIPTVQDSTMFRVNKVIPKPKSKDTPLKEAITEEFLGYTQSAKENITPSHMGTPFSAPPSTKSPKSPTLSFGATTRRVLSELNLPHHSSNAIPVVDSTSGESSSYISRPRVATQGERLEALYKRCGVLPRKSRQITSESTDKLPFTNALADNSGAPSSKSESASSRGIKNMFLGTDIGSASNLPTVYARDRDTWMSYLKQKCSPPPPPALPSTVKRLYHRMKSKKDAPESPLSPPPHSPISPPPSVEQPSMPLTETTAISTTPQVDVVEPNLADVNKITEADTTEATDGYPISPPFTSPTEDEMLNIITPTNTSDTTAATDNISPSIPKVSHDLDQTSSKPSLRVNGLNL</sequence>
<dbReference type="FunFam" id="1.10.150.20:FF:000011">
    <property type="entry name" value="exonuclease 1"/>
    <property type="match status" value="1"/>
</dbReference>
<dbReference type="SMART" id="SM00279">
    <property type="entry name" value="HhH2"/>
    <property type="match status" value="1"/>
</dbReference>
<keyword evidence="9" id="KW-0267">Excision nuclease</keyword>
<evidence type="ECO:0000256" key="2">
    <source>
        <dbReference type="ARBA" id="ARBA00022722"/>
    </source>
</evidence>
<dbReference type="GO" id="GO:0005634">
    <property type="term" value="C:nucleus"/>
    <property type="evidence" value="ECO:0007669"/>
    <property type="project" value="UniProtKB-SubCell"/>
</dbReference>
<keyword evidence="9" id="KW-0228">DNA excision</keyword>
<evidence type="ECO:0000313" key="14">
    <source>
        <dbReference type="Proteomes" id="UP000469890"/>
    </source>
</evidence>
<reference evidence="13 14" key="1">
    <citation type="submission" date="2019-09" db="EMBL/GenBank/DDBJ databases">
        <authorList>
            <consortium name="DOE Joint Genome Institute"/>
            <person name="Mondo S.J."/>
            <person name="Navarro-Mendoza M.I."/>
            <person name="Perez-Arques C."/>
            <person name="Panchal S."/>
            <person name="Nicolas F.E."/>
            <person name="Ganguly P."/>
            <person name="Pangilinan J."/>
            <person name="Grigoriev I."/>
            <person name="Heitman J."/>
            <person name="Sanya K."/>
            <person name="Garre V."/>
        </authorList>
    </citation>
    <scope>NUCLEOTIDE SEQUENCE [LARGE SCALE GENOMIC DNA]</scope>
    <source>
        <strain evidence="13 14">MU402</strain>
    </source>
</reference>
<evidence type="ECO:0000256" key="9">
    <source>
        <dbReference type="RuleBase" id="RU910737"/>
    </source>
</evidence>
<comment type="cofactor">
    <cofactor evidence="9">
        <name>Mg(2+)</name>
        <dbReference type="ChEBI" id="CHEBI:18420"/>
    </cofactor>
    <text evidence="9">Binds 2 magnesium ions per subunit. They probably participate in the reaction catalyzed by the enzyme. May bind an additional third magnesium ion after substrate binding.</text>
</comment>
<evidence type="ECO:0000259" key="11">
    <source>
        <dbReference type="SMART" id="SM00484"/>
    </source>
</evidence>
<dbReference type="GO" id="GO:0003677">
    <property type="term" value="F:DNA binding"/>
    <property type="evidence" value="ECO:0007669"/>
    <property type="project" value="UniProtKB-UniRule"/>
</dbReference>
<keyword evidence="9" id="KW-0269">Exonuclease</keyword>
<dbReference type="GO" id="GO:0035312">
    <property type="term" value="F:5'-3' DNA exonuclease activity"/>
    <property type="evidence" value="ECO:0007669"/>
    <property type="project" value="UniProtKB-UniRule"/>
</dbReference>
<dbReference type="EMBL" id="JAAECE010000004">
    <property type="protein sequence ID" value="KAF1801815.1"/>
    <property type="molecule type" value="Genomic_DNA"/>
</dbReference>
<dbReference type="InterPro" id="IPR044752">
    <property type="entry name" value="PIN-like_EXO1"/>
</dbReference>
<dbReference type="AlphaFoldDB" id="A0A8H4F1X1"/>
<dbReference type="Gene3D" id="3.40.50.1010">
    <property type="entry name" value="5'-nuclease"/>
    <property type="match status" value="1"/>
</dbReference>
<evidence type="ECO:0000256" key="1">
    <source>
        <dbReference type="ARBA" id="ARBA00004123"/>
    </source>
</evidence>
<feature type="region of interest" description="Disordered" evidence="10">
    <location>
        <begin position="401"/>
        <end position="421"/>
    </location>
</feature>
<feature type="region of interest" description="Disordered" evidence="10">
    <location>
        <begin position="588"/>
        <end position="661"/>
    </location>
</feature>
<dbReference type="InterPro" id="IPR006084">
    <property type="entry name" value="XPG/Rad2"/>
</dbReference>
<dbReference type="Proteomes" id="UP000469890">
    <property type="component" value="Unassembled WGS sequence"/>
</dbReference>
<dbReference type="PANTHER" id="PTHR11081">
    <property type="entry name" value="FLAP ENDONUCLEASE FAMILY MEMBER"/>
    <property type="match status" value="1"/>
</dbReference>
<dbReference type="InterPro" id="IPR029060">
    <property type="entry name" value="PIN-like_dom_sf"/>
</dbReference>
<protein>
    <recommendedName>
        <fullName evidence="9">Exonuclease 1</fullName>
        <ecNumber evidence="9">3.1.-.-</ecNumber>
    </recommendedName>
</protein>
<keyword evidence="6 9" id="KW-0460">Magnesium</keyword>
<dbReference type="InterPro" id="IPR006085">
    <property type="entry name" value="XPG_DNA_repair_N"/>
</dbReference>
<dbReference type="SMART" id="SM00485">
    <property type="entry name" value="XPGN"/>
    <property type="match status" value="1"/>
</dbReference>
<dbReference type="PRINTS" id="PR00853">
    <property type="entry name" value="XPGRADSUPER"/>
</dbReference>
<keyword evidence="9" id="KW-0238">DNA-binding</keyword>
<dbReference type="GO" id="GO:0046872">
    <property type="term" value="F:metal ion binding"/>
    <property type="evidence" value="ECO:0007669"/>
    <property type="project" value="UniProtKB-UniRule"/>
</dbReference>
<dbReference type="SUPFAM" id="SSF47807">
    <property type="entry name" value="5' to 3' exonuclease, C-terminal subdomain"/>
    <property type="match status" value="1"/>
</dbReference>
<evidence type="ECO:0000256" key="7">
    <source>
        <dbReference type="ARBA" id="ARBA00023204"/>
    </source>
</evidence>
<organism evidence="13 14">
    <name type="scientific">Mucor circinelloides f. lusitanicus</name>
    <name type="common">Mucor racemosus var. lusitanicus</name>
    <dbReference type="NCBI Taxonomy" id="29924"/>
    <lineage>
        <taxon>Eukaryota</taxon>
        <taxon>Fungi</taxon>
        <taxon>Fungi incertae sedis</taxon>
        <taxon>Mucoromycota</taxon>
        <taxon>Mucoromycotina</taxon>
        <taxon>Mucoromycetes</taxon>
        <taxon>Mucorales</taxon>
        <taxon>Mucorineae</taxon>
        <taxon>Mucoraceae</taxon>
        <taxon>Mucor</taxon>
    </lineage>
</organism>
<keyword evidence="2 9" id="KW-0540">Nuclease</keyword>
<dbReference type="InterPro" id="IPR008918">
    <property type="entry name" value="HhH2"/>
</dbReference>
<evidence type="ECO:0000256" key="10">
    <source>
        <dbReference type="SAM" id="MobiDB-lite"/>
    </source>
</evidence>
<feature type="region of interest" description="Disordered" evidence="10">
    <location>
        <begin position="531"/>
        <end position="562"/>
    </location>
</feature>
<dbReference type="PANTHER" id="PTHR11081:SF8">
    <property type="entry name" value="EXONUCLEASE 1"/>
    <property type="match status" value="1"/>
</dbReference>
<dbReference type="GO" id="GO:0006281">
    <property type="term" value="P:DNA repair"/>
    <property type="evidence" value="ECO:0007669"/>
    <property type="project" value="UniProtKB-UniRule"/>
</dbReference>
<evidence type="ECO:0000256" key="6">
    <source>
        <dbReference type="ARBA" id="ARBA00022842"/>
    </source>
</evidence>
<dbReference type="InterPro" id="IPR036279">
    <property type="entry name" value="5-3_exonuclease_C_sf"/>
</dbReference>
<feature type="region of interest" description="Disordered" evidence="10">
    <location>
        <begin position="358"/>
        <end position="380"/>
    </location>
</feature>
<feature type="compositionally biased region" description="Pro residues" evidence="10">
    <location>
        <begin position="542"/>
        <end position="557"/>
    </location>
</feature>
<dbReference type="EC" id="3.1.-.-" evidence="9"/>
<gene>
    <name evidence="13" type="ORF">FB192DRAFT_1098558</name>
</gene>
<keyword evidence="4 9" id="KW-0227">DNA damage</keyword>
<name>A0A8H4F1X1_MUCCL</name>
<keyword evidence="3 9" id="KW-0479">Metal-binding</keyword>
<feature type="region of interest" description="Disordered" evidence="10">
    <location>
        <begin position="456"/>
        <end position="476"/>
    </location>
</feature>
<accession>A0A8H4F1X1</accession>
<feature type="compositionally biased region" description="Polar residues" evidence="10">
    <location>
        <begin position="401"/>
        <end position="417"/>
    </location>
</feature>
<evidence type="ECO:0000256" key="3">
    <source>
        <dbReference type="ARBA" id="ARBA00022723"/>
    </source>
</evidence>